<dbReference type="AlphaFoldDB" id="G7DS80"/>
<evidence type="ECO:0000313" key="3">
    <source>
        <dbReference type="EMBL" id="GAA93440.1"/>
    </source>
</evidence>
<comment type="caution">
    <text evidence="3">The sequence shown here is derived from an EMBL/GenBank/DDBJ whole genome shotgun (WGS) entry which is preliminary data.</text>
</comment>
<dbReference type="PANTHER" id="PTHR43433">
    <property type="entry name" value="HYDROLASE, ALPHA/BETA FOLD FAMILY PROTEIN"/>
    <property type="match status" value="1"/>
</dbReference>
<dbReference type="STRING" id="764103.G7DS80"/>
<feature type="region of interest" description="Disordered" evidence="1">
    <location>
        <begin position="197"/>
        <end position="217"/>
    </location>
</feature>
<evidence type="ECO:0000313" key="4">
    <source>
        <dbReference type="Proteomes" id="UP000009131"/>
    </source>
</evidence>
<dbReference type="InParanoid" id="G7DS80"/>
<dbReference type="HOGENOM" id="CLU_020336_25_0_1"/>
<gene>
    <name evidence="3" type="primary">Mo00081</name>
    <name evidence="3" type="ORF">E5Q_00081</name>
</gene>
<dbReference type="EMBL" id="BABT02000004">
    <property type="protein sequence ID" value="GAA93440.1"/>
    <property type="molecule type" value="Genomic_DNA"/>
</dbReference>
<dbReference type="InterPro" id="IPR050471">
    <property type="entry name" value="AB_hydrolase"/>
</dbReference>
<proteinExistence type="predicted"/>
<protein>
    <recommendedName>
        <fullName evidence="2">AB hydrolase-1 domain-containing protein</fullName>
    </recommendedName>
</protein>
<dbReference type="Gene3D" id="3.40.50.1820">
    <property type="entry name" value="alpha/beta hydrolase"/>
    <property type="match status" value="1"/>
</dbReference>
<dbReference type="OrthoDB" id="8119704at2759"/>
<dbReference type="eggNOG" id="ENOG502S36V">
    <property type="taxonomic scope" value="Eukaryota"/>
</dbReference>
<evidence type="ECO:0000256" key="1">
    <source>
        <dbReference type="SAM" id="MobiDB-lite"/>
    </source>
</evidence>
<dbReference type="RefSeq" id="XP_014566095.1">
    <property type="nucleotide sequence ID" value="XM_014710609.1"/>
</dbReference>
<feature type="region of interest" description="Disordered" evidence="1">
    <location>
        <begin position="54"/>
        <end position="83"/>
    </location>
</feature>
<reference evidence="3 4" key="2">
    <citation type="journal article" date="2012" name="Open Biol.">
        <title>Characteristics of nucleosomes and linker DNA regions on the genome of the basidiomycete Mixia osmundae revealed by mono- and dinucleosome mapping.</title>
        <authorList>
            <person name="Nishida H."/>
            <person name="Kondo S."/>
            <person name="Matsumoto T."/>
            <person name="Suzuki Y."/>
            <person name="Yoshikawa H."/>
            <person name="Taylor T.D."/>
            <person name="Sugiyama J."/>
        </authorList>
    </citation>
    <scope>NUCLEOTIDE SEQUENCE [LARGE SCALE GENOMIC DNA]</scope>
    <source>
        <strain evidence="4">CBS 9802 / IAM 14324 / JCM 22182 / KY 12970</strain>
    </source>
</reference>
<evidence type="ECO:0000259" key="2">
    <source>
        <dbReference type="Pfam" id="PF00561"/>
    </source>
</evidence>
<name>G7DS80_MIXOS</name>
<organism evidence="3 4">
    <name type="scientific">Mixia osmundae (strain CBS 9802 / IAM 14324 / JCM 22182 / KY 12970)</name>
    <dbReference type="NCBI Taxonomy" id="764103"/>
    <lineage>
        <taxon>Eukaryota</taxon>
        <taxon>Fungi</taxon>
        <taxon>Dikarya</taxon>
        <taxon>Basidiomycota</taxon>
        <taxon>Pucciniomycotina</taxon>
        <taxon>Mixiomycetes</taxon>
        <taxon>Mixiales</taxon>
        <taxon>Mixiaceae</taxon>
        <taxon>Mixia</taxon>
    </lineage>
</organism>
<keyword evidence="4" id="KW-1185">Reference proteome</keyword>
<dbReference type="OMA" id="YEYFDIQ"/>
<dbReference type="InterPro" id="IPR029058">
    <property type="entry name" value="AB_hydrolase_fold"/>
</dbReference>
<reference evidence="3 4" key="1">
    <citation type="journal article" date="2011" name="J. Gen. Appl. Microbiol.">
        <title>Draft genome sequencing of the enigmatic basidiomycete Mixia osmundae.</title>
        <authorList>
            <person name="Nishida H."/>
            <person name="Nagatsuka Y."/>
            <person name="Sugiyama J."/>
        </authorList>
    </citation>
    <scope>NUCLEOTIDE SEQUENCE [LARGE SCALE GENOMIC DNA]</scope>
    <source>
        <strain evidence="4">CBS 9802 / IAM 14324 / JCM 22182 / KY 12970</strain>
    </source>
</reference>
<dbReference type="Pfam" id="PF00561">
    <property type="entry name" value="Abhydrolase_1"/>
    <property type="match status" value="1"/>
</dbReference>
<dbReference type="Proteomes" id="UP000009131">
    <property type="component" value="Unassembled WGS sequence"/>
</dbReference>
<sequence>MSFKVSTPEQGATETQYYTSKHGITFGYRVLGTSLLSPSDDARQRITDIGINNLTDSNASLQPVGPAQRGTGSVGDEGKPRTRRSARPLVMIQGLSASGLVDWWPFDQRLADERPVLVFDNRFIGESQGSKELRDEGWTVQDMASDVAELVAHLGWKTIDLLGFSMGGMIAQTVVCMPNLPFEIKHLILCATSSKNPKSRLISAGGPPPSKPKSEMSQAEQIAQVEPFVRACYDPVWLDDADNAEMLRRRVLDAAAIRRPAAVIMTQAAAIASWDIREAIRHIPPSLPVLVIHGEADIAVFYSERKDVLAGIAHAESFKTPSTRYGHNFFDYFDVAFWASGIGEFLDRPGSAPAVSARL</sequence>
<dbReference type="InterPro" id="IPR000073">
    <property type="entry name" value="AB_hydrolase_1"/>
</dbReference>
<dbReference type="PANTHER" id="PTHR43433:SF5">
    <property type="entry name" value="AB HYDROLASE-1 DOMAIN-CONTAINING PROTEIN"/>
    <property type="match status" value="1"/>
</dbReference>
<dbReference type="SUPFAM" id="SSF53474">
    <property type="entry name" value="alpha/beta-Hydrolases"/>
    <property type="match status" value="1"/>
</dbReference>
<accession>G7DS80</accession>
<feature type="domain" description="AB hydrolase-1" evidence="2">
    <location>
        <begin position="88"/>
        <end position="194"/>
    </location>
</feature>